<protein>
    <submittedName>
        <fullName evidence="2">DUF1579 domain-containing protein</fullName>
    </submittedName>
</protein>
<sequence>MKRILLALTAMLTALAAHSQDEASMKAWMDYATPGSMQKMIAMADGEWKADMTFWMAPGAPPMTTTGSCTNKMIMGGRYQESRYTSTMDGQPFEGTGILGYDNVRKVFITTWIDNMGTGVMYLEGKLDDATRTITFTGTATDAIAGKAMPVRQVVKWVDDNNQVMEMYSMANGTEFKSMELKFTRK</sequence>
<feature type="chain" id="PRO_5018259427" evidence="1">
    <location>
        <begin position="20"/>
        <end position="186"/>
    </location>
</feature>
<dbReference type="Pfam" id="PF07617">
    <property type="entry name" value="DUF1579"/>
    <property type="match status" value="1"/>
</dbReference>
<dbReference type="OrthoDB" id="277821at2"/>
<proteinExistence type="predicted"/>
<keyword evidence="1" id="KW-0732">Signal</keyword>
<dbReference type="Proteomes" id="UP000279089">
    <property type="component" value="Unassembled WGS sequence"/>
</dbReference>
<evidence type="ECO:0000313" key="3">
    <source>
        <dbReference type="Proteomes" id="UP000279089"/>
    </source>
</evidence>
<keyword evidence="3" id="KW-1185">Reference proteome</keyword>
<accession>A0A3N4MZR7</accession>
<evidence type="ECO:0000313" key="2">
    <source>
        <dbReference type="EMBL" id="RPD40853.1"/>
    </source>
</evidence>
<feature type="signal peptide" evidence="1">
    <location>
        <begin position="1"/>
        <end position="19"/>
    </location>
</feature>
<dbReference type="RefSeq" id="WP_120516841.1">
    <property type="nucleotide sequence ID" value="NZ_QXZY01000007.1"/>
</dbReference>
<comment type="caution">
    <text evidence="2">The sequence shown here is derived from an EMBL/GenBank/DDBJ whole genome shotgun (WGS) entry which is preliminary data.</text>
</comment>
<dbReference type="InterPro" id="IPR011473">
    <property type="entry name" value="DUF1579"/>
</dbReference>
<reference evidence="3" key="1">
    <citation type="submission" date="2018-11" db="EMBL/GenBank/DDBJ databases">
        <title>Chitinophaga lutea sp.nov., isolate from arsenic contaminated soil.</title>
        <authorList>
            <person name="Zong Y."/>
        </authorList>
    </citation>
    <scope>NUCLEOTIDE SEQUENCE [LARGE SCALE GENOMIC DNA]</scope>
    <source>
        <strain evidence="3">YLT18</strain>
    </source>
</reference>
<dbReference type="EMBL" id="RMBX01000006">
    <property type="protein sequence ID" value="RPD40853.1"/>
    <property type="molecule type" value="Genomic_DNA"/>
</dbReference>
<dbReference type="AlphaFoldDB" id="A0A3N4MZR7"/>
<gene>
    <name evidence="2" type="ORF">EG028_12585</name>
</gene>
<evidence type="ECO:0000256" key="1">
    <source>
        <dbReference type="SAM" id="SignalP"/>
    </source>
</evidence>
<organism evidence="2 3">
    <name type="scientific">Chitinophaga barathri</name>
    <dbReference type="NCBI Taxonomy" id="1647451"/>
    <lineage>
        <taxon>Bacteria</taxon>
        <taxon>Pseudomonadati</taxon>
        <taxon>Bacteroidota</taxon>
        <taxon>Chitinophagia</taxon>
        <taxon>Chitinophagales</taxon>
        <taxon>Chitinophagaceae</taxon>
        <taxon>Chitinophaga</taxon>
    </lineage>
</organism>
<name>A0A3N4MZR7_9BACT</name>